<dbReference type="EMBL" id="CM000846">
    <property type="protein sequence ID" value="KRH18863.1"/>
    <property type="molecule type" value="Genomic_DNA"/>
</dbReference>
<keyword evidence="3" id="KW-1185">Reference proteome</keyword>
<evidence type="ECO:0000313" key="2">
    <source>
        <dbReference type="EnsemblPlants" id="KRH18863"/>
    </source>
</evidence>
<dbReference type="PaxDb" id="3847-GLYMA13G02134.1"/>
<dbReference type="Gramene" id="KRH18863">
    <property type="protein sequence ID" value="KRH18863"/>
    <property type="gene ID" value="GLYMA_13G086800"/>
</dbReference>
<reference evidence="2" key="2">
    <citation type="submission" date="2018-02" db="UniProtKB">
        <authorList>
            <consortium name="EnsemblPlants"/>
        </authorList>
    </citation>
    <scope>IDENTIFICATION</scope>
    <source>
        <strain evidence="2">Williams 82</strain>
    </source>
</reference>
<evidence type="ECO:0000313" key="1">
    <source>
        <dbReference type="EMBL" id="KRH18863.1"/>
    </source>
</evidence>
<sequence length="92" mass="10818">MCVFILLDKMVAAGPRVADFVTEIFIIVQKHAPFNIDKWKQVPEVAKEKIVTKVLKDVLYRIHRCRLHQYFKKYETTQLTLENKPSDLSVQD</sequence>
<reference evidence="1" key="3">
    <citation type="submission" date="2018-07" db="EMBL/GenBank/DDBJ databases">
        <title>WGS assembly of Glycine max.</title>
        <authorList>
            <person name="Schmutz J."/>
            <person name="Cannon S."/>
            <person name="Schlueter J."/>
            <person name="Ma J."/>
            <person name="Mitros T."/>
            <person name="Nelson W."/>
            <person name="Hyten D."/>
            <person name="Song Q."/>
            <person name="Thelen J."/>
            <person name="Cheng J."/>
            <person name="Xu D."/>
            <person name="Hellsten U."/>
            <person name="May G."/>
            <person name="Yu Y."/>
            <person name="Sakurai T."/>
            <person name="Umezawa T."/>
            <person name="Bhattacharyya M."/>
            <person name="Sandhu D."/>
            <person name="Valliyodan B."/>
            <person name="Lindquist E."/>
            <person name="Peto M."/>
            <person name="Grant D."/>
            <person name="Shu S."/>
            <person name="Goodstein D."/>
            <person name="Barry K."/>
            <person name="Futrell-Griggs M."/>
            <person name="Abernathy B."/>
            <person name="Du J."/>
            <person name="Tian Z."/>
            <person name="Zhu L."/>
            <person name="Gill N."/>
            <person name="Joshi T."/>
            <person name="Libault M."/>
            <person name="Sethuraman A."/>
            <person name="Zhang X."/>
            <person name="Shinozaki K."/>
            <person name="Nguyen H."/>
            <person name="Wing R."/>
            <person name="Cregan P."/>
            <person name="Specht J."/>
            <person name="Grimwood J."/>
            <person name="Rokhsar D."/>
            <person name="Stacey G."/>
            <person name="Shoemaker R."/>
            <person name="Jackson S."/>
        </authorList>
    </citation>
    <scope>NUCLEOTIDE SEQUENCE</scope>
    <source>
        <tissue evidence="1">Callus</tissue>
    </source>
</reference>
<dbReference type="EnsemblPlants" id="KRH18863">
    <property type="protein sequence ID" value="KRH18863"/>
    <property type="gene ID" value="GLYMA_13G086800"/>
</dbReference>
<name>A0A0R0GWW0_SOYBN</name>
<reference evidence="1 2" key="1">
    <citation type="journal article" date="2010" name="Nature">
        <title>Genome sequence of the palaeopolyploid soybean.</title>
        <authorList>
            <person name="Schmutz J."/>
            <person name="Cannon S.B."/>
            <person name="Schlueter J."/>
            <person name="Ma J."/>
            <person name="Mitros T."/>
            <person name="Nelson W."/>
            <person name="Hyten D.L."/>
            <person name="Song Q."/>
            <person name="Thelen J.J."/>
            <person name="Cheng J."/>
            <person name="Xu D."/>
            <person name="Hellsten U."/>
            <person name="May G.D."/>
            <person name="Yu Y."/>
            <person name="Sakurai T."/>
            <person name="Umezawa T."/>
            <person name="Bhattacharyya M.K."/>
            <person name="Sandhu D."/>
            <person name="Valliyodan B."/>
            <person name="Lindquist E."/>
            <person name="Peto M."/>
            <person name="Grant D."/>
            <person name="Shu S."/>
            <person name="Goodstein D."/>
            <person name="Barry K."/>
            <person name="Futrell-Griggs M."/>
            <person name="Abernathy B."/>
            <person name="Du J."/>
            <person name="Tian Z."/>
            <person name="Zhu L."/>
            <person name="Gill N."/>
            <person name="Joshi T."/>
            <person name="Libault M."/>
            <person name="Sethuraman A."/>
            <person name="Zhang X.-C."/>
            <person name="Shinozaki K."/>
            <person name="Nguyen H.T."/>
            <person name="Wing R.A."/>
            <person name="Cregan P."/>
            <person name="Specht J."/>
            <person name="Grimwood J."/>
            <person name="Rokhsar D."/>
            <person name="Stacey G."/>
            <person name="Shoemaker R.C."/>
            <person name="Jackson S.A."/>
        </authorList>
    </citation>
    <scope>NUCLEOTIDE SEQUENCE [LARGE SCALE GENOMIC DNA]</scope>
    <source>
        <strain evidence="2">cv. Williams 82</strain>
        <tissue evidence="1">Callus</tissue>
    </source>
</reference>
<dbReference type="InParanoid" id="A0A0R0GWW0"/>
<dbReference type="OrthoDB" id="1417804at2759"/>
<dbReference type="SMR" id="A0A0R0GWW0"/>
<organism evidence="1">
    <name type="scientific">Glycine max</name>
    <name type="common">Soybean</name>
    <name type="synonym">Glycine hispida</name>
    <dbReference type="NCBI Taxonomy" id="3847"/>
    <lineage>
        <taxon>Eukaryota</taxon>
        <taxon>Viridiplantae</taxon>
        <taxon>Streptophyta</taxon>
        <taxon>Embryophyta</taxon>
        <taxon>Tracheophyta</taxon>
        <taxon>Spermatophyta</taxon>
        <taxon>Magnoliopsida</taxon>
        <taxon>eudicotyledons</taxon>
        <taxon>Gunneridae</taxon>
        <taxon>Pentapetalae</taxon>
        <taxon>rosids</taxon>
        <taxon>fabids</taxon>
        <taxon>Fabales</taxon>
        <taxon>Fabaceae</taxon>
        <taxon>Papilionoideae</taxon>
        <taxon>50 kb inversion clade</taxon>
        <taxon>NPAAA clade</taxon>
        <taxon>indigoferoid/millettioid clade</taxon>
        <taxon>Phaseoleae</taxon>
        <taxon>Glycine</taxon>
        <taxon>Glycine subgen. Soja</taxon>
    </lineage>
</organism>
<dbReference type="Proteomes" id="UP000008827">
    <property type="component" value="Chromosome 13"/>
</dbReference>
<evidence type="ECO:0000313" key="3">
    <source>
        <dbReference type="Proteomes" id="UP000008827"/>
    </source>
</evidence>
<dbReference type="AlphaFoldDB" id="A0A0R0GWW0"/>
<gene>
    <name evidence="1" type="ORF">GLYMA_13G086800</name>
</gene>
<proteinExistence type="predicted"/>
<accession>A0A0R0GWW0</accession>
<protein>
    <submittedName>
        <fullName evidence="1 2">Uncharacterized protein</fullName>
    </submittedName>
</protein>